<dbReference type="InterPro" id="IPR036942">
    <property type="entry name" value="Beta-barrel_TonB_sf"/>
</dbReference>
<accession>A0A9X2WWH3</accession>
<keyword evidence="3" id="KW-1134">Transmembrane beta strand</keyword>
<evidence type="ECO:0000256" key="9">
    <source>
        <dbReference type="SAM" id="SignalP"/>
    </source>
</evidence>
<evidence type="ECO:0000256" key="1">
    <source>
        <dbReference type="ARBA" id="ARBA00004571"/>
    </source>
</evidence>
<evidence type="ECO:0000259" key="10">
    <source>
        <dbReference type="Pfam" id="PF00593"/>
    </source>
</evidence>
<comment type="subcellular location">
    <subcellularLocation>
        <location evidence="1">Cell outer membrane</location>
        <topology evidence="1">Multi-pass membrane protein</topology>
    </subcellularLocation>
</comment>
<keyword evidence="11" id="KW-0675">Receptor</keyword>
<dbReference type="GO" id="GO:0015344">
    <property type="term" value="F:siderophore uptake transmembrane transporter activity"/>
    <property type="evidence" value="ECO:0007669"/>
    <property type="project" value="TreeGrafter"/>
</dbReference>
<dbReference type="PANTHER" id="PTHR30069">
    <property type="entry name" value="TONB-DEPENDENT OUTER MEMBRANE RECEPTOR"/>
    <property type="match status" value="1"/>
</dbReference>
<sequence length="684" mass="75843">MPSRYFTVSLCAMSVSLACSNTTLADDFHSQMLELNLLNDTFHSTADSLALGQLTALTVLPADLNGNPASISMRSASQGVAVLQDRVYFSPAPYSAPQLQLLPNLLQQQSVTVTPMANMAVGGQGAFGVVSYQTLPVAEQAENSKVTLEGNTDADYSVDVNWGVKQKEYGMILAVNYSDASGADRLLNGQDTDRQTTDILFKINAASLLGARSPQVTEFTYQFLDDDSYRSQLGLTPADWQQDPMSLYSATAADKHQGRHHKYQLSHQVALSGGHKVITDFYYQSYSQQLNQLNQFDGQMLDTQSLAALAAFERQPTVDGVAVASLQQDNDFSSFGVQTESVNQYGAHQISLSARYHTDKAEMHLGEQQSLWQQDLSLVSDAPDALLAYTDDATAFTSAIDSLFNWDGLQLKLALAYEKVDVNREVNLAYAGLEAADFSDSDWMPQLGVLYHAGDWRFSADIRRSWTAASAGNLEQEAQVSLQYQVSAQYASEHFSADIKTYIQDFDNLHVNCDAYTQCADSRLWVQGNVVDVQTKGVELNLGYQWELGSVQLPLALNYQYSNAEYQTNSCNEIQGCVVAGDRVAWLPEQQLQLSAGMKYAEYELNANVFYQSEREMGQFGAELQSVAAQWRVDLAANYHFNSHHEIYFRIENLLDETLVTTASNSGIRSENGRISYLGYQWRF</sequence>
<keyword evidence="4" id="KW-0812">Transmembrane</keyword>
<organism evidence="11 12">
    <name type="scientific">Shewanella septentrionalis</name>
    <dbReference type="NCBI Taxonomy" id="2952223"/>
    <lineage>
        <taxon>Bacteria</taxon>
        <taxon>Pseudomonadati</taxon>
        <taxon>Pseudomonadota</taxon>
        <taxon>Gammaproteobacteria</taxon>
        <taxon>Alteromonadales</taxon>
        <taxon>Shewanellaceae</taxon>
        <taxon>Shewanella</taxon>
    </lineage>
</organism>
<protein>
    <submittedName>
        <fullName evidence="11">TonB-dependent receptor</fullName>
    </submittedName>
</protein>
<keyword evidence="12" id="KW-1185">Reference proteome</keyword>
<feature type="signal peptide" evidence="9">
    <location>
        <begin position="1"/>
        <end position="25"/>
    </location>
</feature>
<dbReference type="RefSeq" id="WP_261273000.1">
    <property type="nucleotide sequence ID" value="NZ_JAMTCC010000021.1"/>
</dbReference>
<dbReference type="SUPFAM" id="SSF56935">
    <property type="entry name" value="Porins"/>
    <property type="match status" value="1"/>
</dbReference>
<name>A0A9X2WWH3_9GAMM</name>
<comment type="caution">
    <text evidence="11">The sequence shown here is derived from an EMBL/GenBank/DDBJ whole genome shotgun (WGS) entry which is preliminary data.</text>
</comment>
<feature type="domain" description="TonB-dependent receptor-like beta-barrel" evidence="10">
    <location>
        <begin position="223"/>
        <end position="654"/>
    </location>
</feature>
<evidence type="ECO:0000256" key="7">
    <source>
        <dbReference type="ARBA" id="ARBA00023136"/>
    </source>
</evidence>
<dbReference type="Gene3D" id="2.40.170.20">
    <property type="entry name" value="TonB-dependent receptor, beta-barrel domain"/>
    <property type="match status" value="1"/>
</dbReference>
<dbReference type="Proteomes" id="UP001155604">
    <property type="component" value="Unassembled WGS sequence"/>
</dbReference>
<evidence type="ECO:0000256" key="6">
    <source>
        <dbReference type="ARBA" id="ARBA00023077"/>
    </source>
</evidence>
<keyword evidence="2" id="KW-0813">Transport</keyword>
<evidence type="ECO:0000313" key="11">
    <source>
        <dbReference type="EMBL" id="MCT7946347.1"/>
    </source>
</evidence>
<dbReference type="EMBL" id="JAMTCC010000021">
    <property type="protein sequence ID" value="MCT7946347.1"/>
    <property type="molecule type" value="Genomic_DNA"/>
</dbReference>
<keyword evidence="7" id="KW-0472">Membrane</keyword>
<gene>
    <name evidence="11" type="ORF">NE536_13370</name>
</gene>
<reference evidence="11" key="1">
    <citation type="journal article" date="2023" name="Int. J. Syst. Evol. Microbiol.">
        <title>&lt;i&gt;Shewanella septentrionalis&lt;/i&gt; sp. nov. and &lt;i&gt;Shewanella holmiensis&lt;/i&gt; sp. nov., isolated from Baltic Sea water and sediments.</title>
        <authorList>
            <person name="Martin-Rodriguez A.J."/>
            <person name="Thorell K."/>
            <person name="Joffre E."/>
            <person name="Jensie-Markopoulos S."/>
            <person name="Moore E.R.B."/>
            <person name="Sjoling A."/>
        </authorList>
    </citation>
    <scope>NUCLEOTIDE SEQUENCE</scope>
    <source>
        <strain evidence="11">SP1W3</strain>
    </source>
</reference>
<dbReference type="AlphaFoldDB" id="A0A9X2WWH3"/>
<proteinExistence type="predicted"/>
<keyword evidence="6" id="KW-0798">TonB box</keyword>
<evidence type="ECO:0000256" key="8">
    <source>
        <dbReference type="ARBA" id="ARBA00023237"/>
    </source>
</evidence>
<dbReference type="GO" id="GO:0009279">
    <property type="term" value="C:cell outer membrane"/>
    <property type="evidence" value="ECO:0007669"/>
    <property type="project" value="UniProtKB-SubCell"/>
</dbReference>
<dbReference type="Pfam" id="PF00593">
    <property type="entry name" value="TonB_dep_Rec_b-barrel"/>
    <property type="match status" value="1"/>
</dbReference>
<keyword evidence="5 9" id="KW-0732">Signal</keyword>
<dbReference type="InterPro" id="IPR000531">
    <property type="entry name" value="Beta-barrel_TonB"/>
</dbReference>
<evidence type="ECO:0000256" key="3">
    <source>
        <dbReference type="ARBA" id="ARBA00022452"/>
    </source>
</evidence>
<dbReference type="PROSITE" id="PS51257">
    <property type="entry name" value="PROKAR_LIPOPROTEIN"/>
    <property type="match status" value="1"/>
</dbReference>
<evidence type="ECO:0000256" key="2">
    <source>
        <dbReference type="ARBA" id="ARBA00022448"/>
    </source>
</evidence>
<dbReference type="InterPro" id="IPR039426">
    <property type="entry name" value="TonB-dep_rcpt-like"/>
</dbReference>
<evidence type="ECO:0000313" key="12">
    <source>
        <dbReference type="Proteomes" id="UP001155604"/>
    </source>
</evidence>
<feature type="chain" id="PRO_5040846495" evidence="9">
    <location>
        <begin position="26"/>
        <end position="684"/>
    </location>
</feature>
<keyword evidence="8" id="KW-0998">Cell outer membrane</keyword>
<dbReference type="GO" id="GO:0044718">
    <property type="term" value="P:siderophore transmembrane transport"/>
    <property type="evidence" value="ECO:0007669"/>
    <property type="project" value="TreeGrafter"/>
</dbReference>
<evidence type="ECO:0000256" key="4">
    <source>
        <dbReference type="ARBA" id="ARBA00022692"/>
    </source>
</evidence>
<dbReference type="PANTHER" id="PTHR30069:SF53">
    <property type="entry name" value="COLICIN I RECEPTOR-RELATED"/>
    <property type="match status" value="1"/>
</dbReference>
<evidence type="ECO:0000256" key="5">
    <source>
        <dbReference type="ARBA" id="ARBA00022729"/>
    </source>
</evidence>